<comment type="caution">
    <text evidence="1">The sequence shown here is derived from an EMBL/GenBank/DDBJ whole genome shotgun (WGS) entry which is preliminary data.</text>
</comment>
<accession>A0A843Y7G6</accession>
<dbReference type="Proteomes" id="UP000444174">
    <property type="component" value="Unassembled WGS sequence"/>
</dbReference>
<evidence type="ECO:0000313" key="1">
    <source>
        <dbReference type="EMBL" id="MQQ06901.1"/>
    </source>
</evidence>
<organism evidence="1 2">
    <name type="scientific">Tritonibacter litoralis</name>
    <dbReference type="NCBI Taxonomy" id="2662264"/>
    <lineage>
        <taxon>Bacteria</taxon>
        <taxon>Pseudomonadati</taxon>
        <taxon>Pseudomonadota</taxon>
        <taxon>Alphaproteobacteria</taxon>
        <taxon>Rhodobacterales</taxon>
        <taxon>Paracoccaceae</taxon>
        <taxon>Tritonibacter</taxon>
    </lineage>
</organism>
<keyword evidence="1" id="KW-0378">Hydrolase</keyword>
<sequence>MQIATRRGLDGLTQTTIEAALDLQELVLRRRMLFRLLRGFDFDAPVARNEAISETVPAWMKTPEFAPV</sequence>
<dbReference type="RefSeq" id="WP_153213832.1">
    <property type="nucleotide sequence ID" value="NZ_WIBF01000001.1"/>
</dbReference>
<proteinExistence type="predicted"/>
<dbReference type="AlphaFoldDB" id="A0A843Y7G6"/>
<reference evidence="1 2" key="1">
    <citation type="submission" date="2019-10" db="EMBL/GenBank/DDBJ databases">
        <title>Epibacterium sp. nov., isolated from seawater.</title>
        <authorList>
            <person name="Zhang X."/>
            <person name="Li N."/>
        </authorList>
    </citation>
    <scope>NUCLEOTIDE SEQUENCE [LARGE SCALE GENOMIC DNA]</scope>
    <source>
        <strain evidence="1 2">SM1979</strain>
    </source>
</reference>
<gene>
    <name evidence="1" type="ORF">GFB49_00385</name>
</gene>
<dbReference type="GO" id="GO:0016787">
    <property type="term" value="F:hydrolase activity"/>
    <property type="evidence" value="ECO:0007669"/>
    <property type="project" value="UniProtKB-KW"/>
</dbReference>
<dbReference type="EMBL" id="WIBF01000001">
    <property type="protein sequence ID" value="MQQ06901.1"/>
    <property type="molecule type" value="Genomic_DNA"/>
</dbReference>
<name>A0A843Y7G6_9RHOB</name>
<protein>
    <submittedName>
        <fullName evidence="1">Peptidyl-tRNA hydrolase</fullName>
    </submittedName>
</protein>
<evidence type="ECO:0000313" key="2">
    <source>
        <dbReference type="Proteomes" id="UP000444174"/>
    </source>
</evidence>
<keyword evidence="2" id="KW-1185">Reference proteome</keyword>